<evidence type="ECO:0000313" key="2">
    <source>
        <dbReference type="EMBL" id="KAK8488424.1"/>
    </source>
</evidence>
<sequence>MLTFIATCLSKVLRGESKLSKNRKSCEGDPKPKMSRVRVKVKMTKEEAGRLLSRCKDGGIIEFKDAARELVKLPMNRVTLLSPCNPLLDSIPEEF</sequence>
<dbReference type="InterPro" id="IPR057212">
    <property type="entry name" value="DUF7890"/>
</dbReference>
<proteinExistence type="predicted"/>
<dbReference type="Proteomes" id="UP001472677">
    <property type="component" value="Unassembled WGS sequence"/>
</dbReference>
<reference evidence="2 3" key="1">
    <citation type="journal article" date="2024" name="G3 (Bethesda)">
        <title>Genome assembly of Hibiscus sabdariffa L. provides insights into metabolisms of medicinal natural products.</title>
        <authorList>
            <person name="Kim T."/>
        </authorList>
    </citation>
    <scope>NUCLEOTIDE SEQUENCE [LARGE SCALE GENOMIC DNA]</scope>
    <source>
        <strain evidence="2">TK-2024</strain>
        <tissue evidence="2">Old leaves</tissue>
    </source>
</reference>
<feature type="domain" description="DUF7890" evidence="1">
    <location>
        <begin position="36"/>
        <end position="80"/>
    </location>
</feature>
<dbReference type="EMBL" id="JBBPBM010001007">
    <property type="protein sequence ID" value="KAK8488424.1"/>
    <property type="molecule type" value="Genomic_DNA"/>
</dbReference>
<dbReference type="Pfam" id="PF25418">
    <property type="entry name" value="DUF7890"/>
    <property type="match status" value="1"/>
</dbReference>
<evidence type="ECO:0000259" key="1">
    <source>
        <dbReference type="Pfam" id="PF25418"/>
    </source>
</evidence>
<accession>A0ABR2A5X3</accession>
<evidence type="ECO:0000313" key="3">
    <source>
        <dbReference type="Proteomes" id="UP001472677"/>
    </source>
</evidence>
<name>A0ABR2A5X3_9ROSI</name>
<organism evidence="2 3">
    <name type="scientific">Hibiscus sabdariffa</name>
    <name type="common">roselle</name>
    <dbReference type="NCBI Taxonomy" id="183260"/>
    <lineage>
        <taxon>Eukaryota</taxon>
        <taxon>Viridiplantae</taxon>
        <taxon>Streptophyta</taxon>
        <taxon>Embryophyta</taxon>
        <taxon>Tracheophyta</taxon>
        <taxon>Spermatophyta</taxon>
        <taxon>Magnoliopsida</taxon>
        <taxon>eudicotyledons</taxon>
        <taxon>Gunneridae</taxon>
        <taxon>Pentapetalae</taxon>
        <taxon>rosids</taxon>
        <taxon>malvids</taxon>
        <taxon>Malvales</taxon>
        <taxon>Malvaceae</taxon>
        <taxon>Malvoideae</taxon>
        <taxon>Hibiscus</taxon>
    </lineage>
</organism>
<gene>
    <name evidence="2" type="ORF">V6N12_052442</name>
</gene>
<comment type="caution">
    <text evidence="2">The sequence shown here is derived from an EMBL/GenBank/DDBJ whole genome shotgun (WGS) entry which is preliminary data.</text>
</comment>
<keyword evidence="3" id="KW-1185">Reference proteome</keyword>
<dbReference type="PANTHER" id="PTHR36782:SF1">
    <property type="entry name" value="CALCIUM UNIPORTER PROTEIN"/>
    <property type="match status" value="1"/>
</dbReference>
<dbReference type="PANTHER" id="PTHR36782">
    <property type="entry name" value="BNAC03G62080D PROTEIN"/>
    <property type="match status" value="1"/>
</dbReference>
<protein>
    <recommendedName>
        <fullName evidence="1">DUF7890 domain-containing protein</fullName>
    </recommendedName>
</protein>